<reference evidence="2 3" key="1">
    <citation type="submission" date="2023-03" db="EMBL/GenBank/DDBJ databases">
        <title>High recombination rates correlate with genetic variation in Cardiocondyla obscurior ants.</title>
        <authorList>
            <person name="Errbii M."/>
        </authorList>
    </citation>
    <scope>NUCLEOTIDE SEQUENCE [LARGE SCALE GENOMIC DNA]</scope>
    <source>
        <strain evidence="2">Alpha-2009</strain>
        <tissue evidence="2">Whole body</tissue>
    </source>
</reference>
<gene>
    <name evidence="2" type="ORF">PUN28_004727</name>
</gene>
<organism evidence="2 3">
    <name type="scientific">Cardiocondyla obscurior</name>
    <dbReference type="NCBI Taxonomy" id="286306"/>
    <lineage>
        <taxon>Eukaryota</taxon>
        <taxon>Metazoa</taxon>
        <taxon>Ecdysozoa</taxon>
        <taxon>Arthropoda</taxon>
        <taxon>Hexapoda</taxon>
        <taxon>Insecta</taxon>
        <taxon>Pterygota</taxon>
        <taxon>Neoptera</taxon>
        <taxon>Endopterygota</taxon>
        <taxon>Hymenoptera</taxon>
        <taxon>Apocrita</taxon>
        <taxon>Aculeata</taxon>
        <taxon>Formicoidea</taxon>
        <taxon>Formicidae</taxon>
        <taxon>Myrmicinae</taxon>
        <taxon>Cardiocondyla</taxon>
    </lineage>
</organism>
<keyword evidence="1" id="KW-0812">Transmembrane</keyword>
<evidence type="ECO:0000313" key="3">
    <source>
        <dbReference type="Proteomes" id="UP001430953"/>
    </source>
</evidence>
<feature type="transmembrane region" description="Helical" evidence="1">
    <location>
        <begin position="183"/>
        <end position="207"/>
    </location>
</feature>
<sequence length="225" mass="25635">MQYPQFQVLHHITTIYYAHLLKFLVCKPFNICGTENTRYNRTRIHCYISEKYYRAFVASASYLSPTTTLNRPSSHTLCSNVTLLPSFHPGFTVFVSLLLPPGTSGSIVSTCPCLRSPPRGYLTALLPSLLNHSVSCPYRRMRVSPRFSLYLSILSSFSYPFSYPTSPPRSDPDAPQSCSCITLLLLHCSYNSLLYIYYFNILFVIYYEIIAKKIRAAILTLTVSY</sequence>
<dbReference type="EMBL" id="JADYXP020000004">
    <property type="protein sequence ID" value="KAL0125869.1"/>
    <property type="molecule type" value="Genomic_DNA"/>
</dbReference>
<name>A0AAW2GFD3_9HYME</name>
<evidence type="ECO:0000313" key="2">
    <source>
        <dbReference type="EMBL" id="KAL0125869.1"/>
    </source>
</evidence>
<keyword evidence="1" id="KW-1133">Transmembrane helix</keyword>
<dbReference type="Proteomes" id="UP001430953">
    <property type="component" value="Unassembled WGS sequence"/>
</dbReference>
<accession>A0AAW2GFD3</accession>
<keyword evidence="3" id="KW-1185">Reference proteome</keyword>
<dbReference type="AlphaFoldDB" id="A0AAW2GFD3"/>
<proteinExistence type="predicted"/>
<keyword evidence="1" id="KW-0472">Membrane</keyword>
<evidence type="ECO:0000256" key="1">
    <source>
        <dbReference type="SAM" id="Phobius"/>
    </source>
</evidence>
<protein>
    <submittedName>
        <fullName evidence="2">Uncharacterized protein</fullName>
    </submittedName>
</protein>
<comment type="caution">
    <text evidence="2">The sequence shown here is derived from an EMBL/GenBank/DDBJ whole genome shotgun (WGS) entry which is preliminary data.</text>
</comment>